<sequence>MEIIKSGTPKAGRPAIGGKRRQYVVTDDVHEWIMAHGGGKYLTDTIHAIMSVAPEQK</sequence>
<dbReference type="EMBL" id="BK015544">
    <property type="protein sequence ID" value="DAE12141.1"/>
    <property type="molecule type" value="Genomic_DNA"/>
</dbReference>
<evidence type="ECO:0000313" key="1">
    <source>
        <dbReference type="EMBL" id="DAE12141.1"/>
    </source>
</evidence>
<name>A0A8S5Q0F0_9CAUD</name>
<reference evidence="1" key="1">
    <citation type="journal article" date="2021" name="Proc. Natl. Acad. Sci. U.S.A.">
        <title>A Catalog of Tens of Thousands of Viruses from Human Metagenomes Reveals Hidden Associations with Chronic Diseases.</title>
        <authorList>
            <person name="Tisza M.J."/>
            <person name="Buck C.B."/>
        </authorList>
    </citation>
    <scope>NUCLEOTIDE SEQUENCE</scope>
    <source>
        <strain evidence="1">CtMOb8</strain>
    </source>
</reference>
<accession>A0A8S5Q0F0</accession>
<proteinExistence type="predicted"/>
<protein>
    <submittedName>
        <fullName evidence="1">Uncharacterized protein</fullName>
    </submittedName>
</protein>
<organism evidence="1">
    <name type="scientific">Siphoviridae sp. ctMOb8</name>
    <dbReference type="NCBI Taxonomy" id="2825460"/>
    <lineage>
        <taxon>Viruses</taxon>
        <taxon>Duplodnaviria</taxon>
        <taxon>Heunggongvirae</taxon>
        <taxon>Uroviricota</taxon>
        <taxon>Caudoviricetes</taxon>
    </lineage>
</organism>